<evidence type="ECO:0000313" key="2">
    <source>
        <dbReference type="EMBL" id="KAG8178314.1"/>
    </source>
</evidence>
<feature type="compositionally biased region" description="Low complexity" evidence="1">
    <location>
        <begin position="47"/>
        <end position="59"/>
    </location>
</feature>
<gene>
    <name evidence="2" type="ORF">JTE90_026284</name>
</gene>
<dbReference type="Proteomes" id="UP000827092">
    <property type="component" value="Unassembled WGS sequence"/>
</dbReference>
<organism evidence="2 3">
    <name type="scientific">Oedothorax gibbosus</name>
    <dbReference type="NCBI Taxonomy" id="931172"/>
    <lineage>
        <taxon>Eukaryota</taxon>
        <taxon>Metazoa</taxon>
        <taxon>Ecdysozoa</taxon>
        <taxon>Arthropoda</taxon>
        <taxon>Chelicerata</taxon>
        <taxon>Arachnida</taxon>
        <taxon>Araneae</taxon>
        <taxon>Araneomorphae</taxon>
        <taxon>Entelegynae</taxon>
        <taxon>Araneoidea</taxon>
        <taxon>Linyphiidae</taxon>
        <taxon>Erigoninae</taxon>
        <taxon>Oedothorax</taxon>
    </lineage>
</organism>
<dbReference type="AlphaFoldDB" id="A0AAV6U3Y9"/>
<dbReference type="EMBL" id="JAFNEN010000703">
    <property type="protein sequence ID" value="KAG8178314.1"/>
    <property type="molecule type" value="Genomic_DNA"/>
</dbReference>
<accession>A0AAV6U3Y9</accession>
<sequence length="84" mass="8963">MFSPMSLSCPISKPKGEAFNYYTCQLGLPPVSSYPHHLFTTSTAPSTFAPSPLKSSLPTPLSPSPTQEMSGDKAARKIALSFAE</sequence>
<name>A0AAV6U3Y9_9ARAC</name>
<proteinExistence type="predicted"/>
<reference evidence="2 3" key="1">
    <citation type="journal article" date="2022" name="Nat. Ecol. Evol.">
        <title>A masculinizing supergene underlies an exaggerated male reproductive morph in a spider.</title>
        <authorList>
            <person name="Hendrickx F."/>
            <person name="De Corte Z."/>
            <person name="Sonet G."/>
            <person name="Van Belleghem S.M."/>
            <person name="Kostlbacher S."/>
            <person name="Vangestel C."/>
        </authorList>
    </citation>
    <scope>NUCLEOTIDE SEQUENCE [LARGE SCALE GENOMIC DNA]</scope>
    <source>
        <strain evidence="2">W744_W776</strain>
    </source>
</reference>
<evidence type="ECO:0000256" key="1">
    <source>
        <dbReference type="SAM" id="MobiDB-lite"/>
    </source>
</evidence>
<feature type="region of interest" description="Disordered" evidence="1">
    <location>
        <begin position="47"/>
        <end position="75"/>
    </location>
</feature>
<keyword evidence="3" id="KW-1185">Reference proteome</keyword>
<evidence type="ECO:0000313" key="3">
    <source>
        <dbReference type="Proteomes" id="UP000827092"/>
    </source>
</evidence>
<comment type="caution">
    <text evidence="2">The sequence shown here is derived from an EMBL/GenBank/DDBJ whole genome shotgun (WGS) entry which is preliminary data.</text>
</comment>
<protein>
    <submittedName>
        <fullName evidence="2">Uncharacterized protein</fullName>
    </submittedName>
</protein>